<evidence type="ECO:0000313" key="3">
    <source>
        <dbReference type="EMBL" id="MFH5244238.1"/>
    </source>
</evidence>
<proteinExistence type="predicted"/>
<sequence>MANTSESTMFDWRDDPTDCDADAITAALAPITADYDLAFGARRVHTATYLDTVDGRLGSRGLVLTHERGTADNLALLSREQVLTAVLPEQPHWPARIEQLHESPLRDALADAMWIRAVGPIAHGRTVSRVVAVLNSDAKTVVRIHWTEVHIDGHDDTAVARLEIKPLLGYQHDANNVADALRAAESFDVADRDFVDTLIAVTAQPTAQPPPPMTADTPAAAAVATALHGFADAIAANVAGVVDDVDTEFLHDLRVAVRRTRSMLKLAGDVLPDGLKERVEPDFRLLGDLTTPTRDLDVYLLDLPTLGDHLLVGEPTDLVPFGEHLRRQRELELRKLVRVLRSKRFTDFLATWRESLTAVTAVTVTVTAEATESSTPTAGALASQRIMKTYKKVVRLAKAITPDSHHDEVHSLRKRCKELRYLLEVFGPVCEPEAHKATVKDLKKLQDLLGDFQDGEMQSAGLRVFATQMLESREPTVAAPPAATLLAMGELSAHFARQQASARAALTDQLDRFLGSKARHRIEAMLP</sequence>
<evidence type="ECO:0000313" key="5">
    <source>
        <dbReference type="Proteomes" id="UP001609219"/>
    </source>
</evidence>
<dbReference type="Proteomes" id="UP001609176">
    <property type="component" value="Unassembled WGS sequence"/>
</dbReference>
<dbReference type="EMBL" id="JBIMSN010000145">
    <property type="protein sequence ID" value="MFH5232414.1"/>
    <property type="molecule type" value="Genomic_DNA"/>
</dbReference>
<dbReference type="Proteomes" id="UP001609219">
    <property type="component" value="Unassembled WGS sequence"/>
</dbReference>
<reference evidence="4 5" key="1">
    <citation type="submission" date="2024-10" db="EMBL/GenBank/DDBJ databases">
        <authorList>
            <person name="Riesco R."/>
        </authorList>
    </citation>
    <scope>NUCLEOTIDE SEQUENCE [LARGE SCALE GENOMIC DNA]</scope>
    <source>
        <strain evidence="3 4">NCIMB 15448</strain>
        <strain evidence="2 5">NCIMB 15450</strain>
    </source>
</reference>
<name>A0ABW7KSE7_9NOCA</name>
<dbReference type="InterPro" id="IPR007899">
    <property type="entry name" value="CHAD_dom"/>
</dbReference>
<dbReference type="RefSeq" id="WP_395125573.1">
    <property type="nucleotide sequence ID" value="NZ_JBIMSN010000145.1"/>
</dbReference>
<dbReference type="PANTHER" id="PTHR39339:SF1">
    <property type="entry name" value="CHAD DOMAIN-CONTAINING PROTEIN"/>
    <property type="match status" value="1"/>
</dbReference>
<evidence type="ECO:0000313" key="4">
    <source>
        <dbReference type="Proteomes" id="UP001609176"/>
    </source>
</evidence>
<dbReference type="Gene3D" id="1.40.20.10">
    <property type="entry name" value="CHAD domain"/>
    <property type="match status" value="1"/>
</dbReference>
<protein>
    <submittedName>
        <fullName evidence="3">CHAD domain-containing protein</fullName>
    </submittedName>
</protein>
<dbReference type="Pfam" id="PF05235">
    <property type="entry name" value="CHAD"/>
    <property type="match status" value="1"/>
</dbReference>
<feature type="domain" description="CHAD" evidence="1">
    <location>
        <begin position="216"/>
        <end position="519"/>
    </location>
</feature>
<dbReference type="PANTHER" id="PTHR39339">
    <property type="entry name" value="SLR1444 PROTEIN"/>
    <property type="match status" value="1"/>
</dbReference>
<dbReference type="PROSITE" id="PS51708">
    <property type="entry name" value="CHAD"/>
    <property type="match status" value="1"/>
</dbReference>
<dbReference type="EMBL" id="JBIMSP010000038">
    <property type="protein sequence ID" value="MFH5244238.1"/>
    <property type="molecule type" value="Genomic_DNA"/>
</dbReference>
<dbReference type="SMART" id="SM00880">
    <property type="entry name" value="CHAD"/>
    <property type="match status" value="1"/>
</dbReference>
<keyword evidence="5" id="KW-1185">Reference proteome</keyword>
<evidence type="ECO:0000259" key="1">
    <source>
        <dbReference type="PROSITE" id="PS51708"/>
    </source>
</evidence>
<organism evidence="3 4">
    <name type="scientific">Antrihabitans spumae</name>
    <dbReference type="NCBI Taxonomy" id="3373370"/>
    <lineage>
        <taxon>Bacteria</taxon>
        <taxon>Bacillati</taxon>
        <taxon>Actinomycetota</taxon>
        <taxon>Actinomycetes</taxon>
        <taxon>Mycobacteriales</taxon>
        <taxon>Nocardiaceae</taxon>
        <taxon>Antrihabitans</taxon>
    </lineage>
</organism>
<evidence type="ECO:0000313" key="2">
    <source>
        <dbReference type="EMBL" id="MFH5232414.1"/>
    </source>
</evidence>
<gene>
    <name evidence="3" type="ORF">ACHIPV_20525</name>
    <name evidence="2" type="ORF">ACHIRB_28165</name>
</gene>
<accession>A0ABW7KSE7</accession>
<comment type="caution">
    <text evidence="3">The sequence shown here is derived from an EMBL/GenBank/DDBJ whole genome shotgun (WGS) entry which is preliminary data.</text>
</comment>
<dbReference type="InterPro" id="IPR038186">
    <property type="entry name" value="CHAD_dom_sf"/>
</dbReference>